<name>A0A1J5SR18_9ZZZZ</name>
<dbReference type="EMBL" id="MLJW01000021">
    <property type="protein sequence ID" value="OIR10962.1"/>
    <property type="molecule type" value="Genomic_DNA"/>
</dbReference>
<protein>
    <submittedName>
        <fullName evidence="1">Uncharacterized protein</fullName>
    </submittedName>
</protein>
<organism evidence="1">
    <name type="scientific">mine drainage metagenome</name>
    <dbReference type="NCBI Taxonomy" id="410659"/>
    <lineage>
        <taxon>unclassified sequences</taxon>
        <taxon>metagenomes</taxon>
        <taxon>ecological metagenomes</taxon>
    </lineage>
</organism>
<sequence length="110" mass="11718">MSIPTKLLILVLMFVAGLATGWHFRGNEDAGTTLAAQKQEVGRGNKINAADAQAAQAHEVKREQTAERDRVVVEKVVVAAAAPDYHACQLKPDDLDLLNQAIGGDDGQGK</sequence>
<evidence type="ECO:0000313" key="1">
    <source>
        <dbReference type="EMBL" id="OIR10962.1"/>
    </source>
</evidence>
<proteinExistence type="predicted"/>
<gene>
    <name evidence="1" type="ORF">GALL_71330</name>
</gene>
<reference evidence="1" key="1">
    <citation type="submission" date="2016-10" db="EMBL/GenBank/DDBJ databases">
        <title>Sequence of Gallionella enrichment culture.</title>
        <authorList>
            <person name="Poehlein A."/>
            <person name="Muehling M."/>
            <person name="Daniel R."/>
        </authorList>
    </citation>
    <scope>NUCLEOTIDE SEQUENCE</scope>
</reference>
<accession>A0A1J5SR18</accession>
<dbReference type="AlphaFoldDB" id="A0A1J5SR18"/>
<comment type="caution">
    <text evidence="1">The sequence shown here is derived from an EMBL/GenBank/DDBJ whole genome shotgun (WGS) entry which is preliminary data.</text>
</comment>